<accession>A0ACC2XKI5</accession>
<gene>
    <name evidence="1" type="ORF">QFC24_003268</name>
</gene>
<organism evidence="1 2">
    <name type="scientific">Naganishia onofrii</name>
    <dbReference type="NCBI Taxonomy" id="1851511"/>
    <lineage>
        <taxon>Eukaryota</taxon>
        <taxon>Fungi</taxon>
        <taxon>Dikarya</taxon>
        <taxon>Basidiomycota</taxon>
        <taxon>Agaricomycotina</taxon>
        <taxon>Tremellomycetes</taxon>
        <taxon>Filobasidiales</taxon>
        <taxon>Filobasidiaceae</taxon>
        <taxon>Naganishia</taxon>
    </lineage>
</organism>
<keyword evidence="2" id="KW-1185">Reference proteome</keyword>
<comment type="caution">
    <text evidence="1">The sequence shown here is derived from an EMBL/GenBank/DDBJ whole genome shotgun (WGS) entry which is preliminary data.</text>
</comment>
<name>A0ACC2XKI5_9TREE</name>
<sequence>MDIQVKTPESVPTDEEKKGEVDVGPNQLVQSEPWTDDSSFIQRRHLRSRHIAFIGLGGGIGVGLFVGVGKGLQAAGPLGLLLAFMIMGAIMWGVLQGAAEMATLVPTAGGFPHFASRFIDPAAGFALGWTYAIGYALSVASELSACALVMNYWSNLNAAVWIAVFSVPFLAINMIGVKYYGETEVVTASIKVVTLVGLIILGLVIDLGGAPNHDRLGFRYWKNPGAMVEFEGVGGGSLARFLSFFNVLSCISAFISAAFSYTGTESVILAAGEATNPTKQIPKAAKRVMWRIIVFYVLGVLIIGMIVPYTEPRLLGGTSNAASSPWVIAIEHSGIKVLPHIINAVILTSAWSAGNTYVWVASRTLYSLALQNQAPKFFAKLTKKGVPWLCVLAVWAVGLLSFLSAGSGGASAAFTWLQNLTALAALNAWCLIAFASARMRQAFKKQQVPLTSMPFKAPGSPWVQFTSALLCAIIIVCSGFPVFIKGNWNTADFFASYISLGILIVPWIGYKVFKRSSFVRSADADLYSGRIKAGEEFEEQPATSAFGRVLDKLF</sequence>
<reference evidence="1" key="1">
    <citation type="submission" date="2023-04" db="EMBL/GenBank/DDBJ databases">
        <title>Draft Genome sequencing of Naganishia species isolated from polar environments using Oxford Nanopore Technology.</title>
        <authorList>
            <person name="Leo P."/>
            <person name="Venkateswaran K."/>
        </authorList>
    </citation>
    <scope>NUCLEOTIDE SEQUENCE</scope>
    <source>
        <strain evidence="1">DBVPG 5303</strain>
    </source>
</reference>
<evidence type="ECO:0000313" key="1">
    <source>
        <dbReference type="EMBL" id="KAJ9124477.1"/>
    </source>
</evidence>
<dbReference type="Proteomes" id="UP001234202">
    <property type="component" value="Unassembled WGS sequence"/>
</dbReference>
<proteinExistence type="predicted"/>
<evidence type="ECO:0000313" key="2">
    <source>
        <dbReference type="Proteomes" id="UP001234202"/>
    </source>
</evidence>
<dbReference type="EMBL" id="JASBWV010000010">
    <property type="protein sequence ID" value="KAJ9124477.1"/>
    <property type="molecule type" value="Genomic_DNA"/>
</dbReference>
<protein>
    <submittedName>
        <fullName evidence="1">Uncharacterized protein</fullName>
    </submittedName>
</protein>